<dbReference type="InterPro" id="IPR039424">
    <property type="entry name" value="SBP_5"/>
</dbReference>
<evidence type="ECO:0000313" key="7">
    <source>
        <dbReference type="Proteomes" id="UP000189935"/>
    </source>
</evidence>
<keyword evidence="4" id="KW-0732">Signal</keyword>
<dbReference type="EMBL" id="LT670844">
    <property type="protein sequence ID" value="SHJ77625.1"/>
    <property type="molecule type" value="Genomic_DNA"/>
</dbReference>
<proteinExistence type="inferred from homology"/>
<dbReference type="PANTHER" id="PTHR30290">
    <property type="entry name" value="PERIPLASMIC BINDING COMPONENT OF ABC TRANSPORTER"/>
    <property type="match status" value="1"/>
</dbReference>
<keyword evidence="3" id="KW-0813">Transport</keyword>
<dbReference type="Pfam" id="PF00496">
    <property type="entry name" value="SBP_bac_5"/>
    <property type="match status" value="1"/>
</dbReference>
<dbReference type="Proteomes" id="UP000189935">
    <property type="component" value="Chromosome I"/>
</dbReference>
<dbReference type="InterPro" id="IPR030678">
    <property type="entry name" value="Peptide/Ni-bd"/>
</dbReference>
<dbReference type="GO" id="GO:0043190">
    <property type="term" value="C:ATP-binding cassette (ABC) transporter complex"/>
    <property type="evidence" value="ECO:0007669"/>
    <property type="project" value="InterPro"/>
</dbReference>
<dbReference type="GO" id="GO:0030288">
    <property type="term" value="C:outer membrane-bounded periplasmic space"/>
    <property type="evidence" value="ECO:0007669"/>
    <property type="project" value="UniProtKB-ARBA"/>
</dbReference>
<sequence>MPKLQKLTVRHSGDREHMSGRQTLLAATIVSIVAFGMSPASSQTLRYANQGDLKSLDPYTLKETTTIAHHAHVYEGLVARGKDLKIVPALAESWETLTPTHWRFHLRKNVKFHNGDAFTADDVVFSAERVRANGSNFTSNVPADAKFVKVDDNTVDVMLDSPNPILIAQWDGWFIMDKKWCEENNSVAPTPASATTPSFASLHENGTGPFFIESHQPGVKTVFKINPNWWGKSETNLKEIDFTPIASAATRVAALLSGEVDVIEPVPIQDIERVNASGVAKVLTGPELRTIFLGMDESRDELLYSNVKGKNPFKDIRVREAFYKAVDIDLIQKRVMRGLSTPSALMVAPQLFALSKEFTRPKYDPDAAKKLLTEAGYADLQVTMDCPNDRYVNDSAICEAVVGMLARIGVKVDLLAQPKQQYFAKVLKPGGYKTSFYLLGWTPASSDSHNVLHDIMGCRNDEKDPTRGEANLGGYCNKELDALTDKVLVETDAAKRDQLIKQAFEIGIKDYSYIPLHQQALAWGVSNKVKLTQRADNAVLLYWATKQE</sequence>
<gene>
    <name evidence="6" type="ORF">SAMN05444159_1455</name>
</gene>
<dbReference type="Gene3D" id="3.90.76.10">
    <property type="entry name" value="Dipeptide-binding Protein, Domain 1"/>
    <property type="match status" value="1"/>
</dbReference>
<evidence type="ECO:0000256" key="4">
    <source>
        <dbReference type="ARBA" id="ARBA00022729"/>
    </source>
</evidence>
<feature type="domain" description="Solute-binding protein family 5" evidence="5">
    <location>
        <begin position="85"/>
        <end position="461"/>
    </location>
</feature>
<evidence type="ECO:0000259" key="5">
    <source>
        <dbReference type="Pfam" id="PF00496"/>
    </source>
</evidence>
<comment type="subcellular location">
    <subcellularLocation>
        <location evidence="1">Periplasm</location>
    </subcellularLocation>
</comment>
<dbReference type="SUPFAM" id="SSF53850">
    <property type="entry name" value="Periplasmic binding protein-like II"/>
    <property type="match status" value="1"/>
</dbReference>
<dbReference type="GO" id="GO:0015833">
    <property type="term" value="P:peptide transport"/>
    <property type="evidence" value="ECO:0007669"/>
    <property type="project" value="TreeGrafter"/>
</dbReference>
<reference evidence="6 7" key="1">
    <citation type="submission" date="2016-11" db="EMBL/GenBank/DDBJ databases">
        <authorList>
            <person name="Jaros S."/>
            <person name="Januszkiewicz K."/>
            <person name="Wedrychowicz H."/>
        </authorList>
    </citation>
    <scope>NUCLEOTIDE SEQUENCE [LARGE SCALE GENOMIC DNA]</scope>
    <source>
        <strain evidence="6 7">GAS499</strain>
    </source>
</reference>
<protein>
    <submittedName>
        <fullName evidence="6">Peptide/nickel transport system substrate-binding protein</fullName>
    </submittedName>
</protein>
<evidence type="ECO:0000256" key="3">
    <source>
        <dbReference type="ARBA" id="ARBA00022448"/>
    </source>
</evidence>
<dbReference type="PIRSF" id="PIRSF002741">
    <property type="entry name" value="MppA"/>
    <property type="match status" value="1"/>
</dbReference>
<dbReference type="Gene3D" id="3.40.190.10">
    <property type="entry name" value="Periplasmic binding protein-like II"/>
    <property type="match status" value="1"/>
</dbReference>
<evidence type="ECO:0000256" key="1">
    <source>
        <dbReference type="ARBA" id="ARBA00004418"/>
    </source>
</evidence>
<name>A0A1M6M2I3_9BRAD</name>
<dbReference type="AlphaFoldDB" id="A0A1M6M2I3"/>
<dbReference type="InterPro" id="IPR000914">
    <property type="entry name" value="SBP_5_dom"/>
</dbReference>
<evidence type="ECO:0000256" key="2">
    <source>
        <dbReference type="ARBA" id="ARBA00005695"/>
    </source>
</evidence>
<accession>A0A1M6M2I3</accession>
<comment type="similarity">
    <text evidence="2">Belongs to the bacterial solute-binding protein 5 family.</text>
</comment>
<dbReference type="PANTHER" id="PTHR30290:SF9">
    <property type="entry name" value="OLIGOPEPTIDE-BINDING PROTEIN APPA"/>
    <property type="match status" value="1"/>
</dbReference>
<dbReference type="GO" id="GO:1904680">
    <property type="term" value="F:peptide transmembrane transporter activity"/>
    <property type="evidence" value="ECO:0007669"/>
    <property type="project" value="TreeGrafter"/>
</dbReference>
<dbReference type="Gene3D" id="3.10.105.10">
    <property type="entry name" value="Dipeptide-binding Protein, Domain 3"/>
    <property type="match status" value="1"/>
</dbReference>
<organism evidence="6 7">
    <name type="scientific">Bradyrhizobium lablabi</name>
    <dbReference type="NCBI Taxonomy" id="722472"/>
    <lineage>
        <taxon>Bacteria</taxon>
        <taxon>Pseudomonadati</taxon>
        <taxon>Pseudomonadota</taxon>
        <taxon>Alphaproteobacteria</taxon>
        <taxon>Hyphomicrobiales</taxon>
        <taxon>Nitrobacteraceae</taxon>
        <taxon>Bradyrhizobium</taxon>
    </lineage>
</organism>
<evidence type="ECO:0000313" key="6">
    <source>
        <dbReference type="EMBL" id="SHJ77625.1"/>
    </source>
</evidence>
<dbReference type="CDD" id="cd08498">
    <property type="entry name" value="PBP2_NikA_DppA_OppA_like_2"/>
    <property type="match status" value="1"/>
</dbReference>